<evidence type="ECO:0000313" key="6">
    <source>
        <dbReference type="EMBL" id="PTB81962.1"/>
    </source>
</evidence>
<dbReference type="PANTHER" id="PTHR43656:SF2">
    <property type="entry name" value="BINDING OXIDOREDUCTASE, PUTATIVE (AFU_ORTHOLOGUE AFUA_2G08260)-RELATED"/>
    <property type="match status" value="1"/>
</dbReference>
<dbReference type="OrthoDB" id="1663137at2759"/>
<proteinExistence type="inferred from homology"/>
<dbReference type="InterPro" id="IPR001155">
    <property type="entry name" value="OxRdtase_FMN_N"/>
</dbReference>
<keyword evidence="3" id="KW-0288">FMN</keyword>
<protein>
    <submittedName>
        <fullName evidence="6">FMN-linked oxidoreductase</fullName>
    </submittedName>
</protein>
<dbReference type="GO" id="GO:0016491">
    <property type="term" value="F:oxidoreductase activity"/>
    <property type="evidence" value="ECO:0007669"/>
    <property type="project" value="UniProtKB-KW"/>
</dbReference>
<organism evidence="6 7">
    <name type="scientific">Trichoderma longibrachiatum ATCC 18648</name>
    <dbReference type="NCBI Taxonomy" id="983965"/>
    <lineage>
        <taxon>Eukaryota</taxon>
        <taxon>Fungi</taxon>
        <taxon>Dikarya</taxon>
        <taxon>Ascomycota</taxon>
        <taxon>Pezizomycotina</taxon>
        <taxon>Sordariomycetes</taxon>
        <taxon>Hypocreomycetidae</taxon>
        <taxon>Hypocreales</taxon>
        <taxon>Hypocreaceae</taxon>
        <taxon>Trichoderma</taxon>
    </lineage>
</organism>
<evidence type="ECO:0000256" key="4">
    <source>
        <dbReference type="ARBA" id="ARBA00023002"/>
    </source>
</evidence>
<accession>A0A2T4CKB1</accession>
<dbReference type="InterPro" id="IPR013785">
    <property type="entry name" value="Aldolase_TIM"/>
</dbReference>
<dbReference type="Pfam" id="PF00724">
    <property type="entry name" value="Oxidored_FMN"/>
    <property type="match status" value="1"/>
</dbReference>
<keyword evidence="2" id="KW-0285">Flavoprotein</keyword>
<dbReference type="STRING" id="983965.A0A2T4CKB1"/>
<dbReference type="EMBL" id="KZ679126">
    <property type="protein sequence ID" value="PTB81962.1"/>
    <property type="molecule type" value="Genomic_DNA"/>
</dbReference>
<keyword evidence="4" id="KW-0560">Oxidoreductase</keyword>
<dbReference type="PANTHER" id="PTHR43656">
    <property type="entry name" value="BINDING OXIDOREDUCTASE, PUTATIVE (AFU_ORTHOLOGUE AFUA_2G08260)-RELATED"/>
    <property type="match status" value="1"/>
</dbReference>
<feature type="domain" description="NADH:flavin oxidoreductase/NADH oxidase N-terminal" evidence="5">
    <location>
        <begin position="8"/>
        <end position="363"/>
    </location>
</feature>
<dbReference type="GO" id="GO:0010181">
    <property type="term" value="F:FMN binding"/>
    <property type="evidence" value="ECO:0007669"/>
    <property type="project" value="InterPro"/>
</dbReference>
<evidence type="ECO:0000256" key="1">
    <source>
        <dbReference type="ARBA" id="ARBA00005979"/>
    </source>
</evidence>
<keyword evidence="7" id="KW-1185">Reference proteome</keyword>
<dbReference type="AlphaFoldDB" id="A0A2T4CKB1"/>
<reference evidence="6 7" key="1">
    <citation type="submission" date="2016-07" db="EMBL/GenBank/DDBJ databases">
        <title>Multiple horizontal gene transfer events from other fungi enriched the ability of initially mycotrophic Trichoderma (Ascomycota) to feed on dead plant biomass.</title>
        <authorList>
            <consortium name="DOE Joint Genome Institute"/>
            <person name="Aerts A."/>
            <person name="Atanasova L."/>
            <person name="Chenthamara K."/>
            <person name="Zhang J."/>
            <person name="Grujic M."/>
            <person name="Henrissat B."/>
            <person name="Kuo A."/>
            <person name="Salamov A."/>
            <person name="Lipzen A."/>
            <person name="Labutti K."/>
            <person name="Barry K."/>
            <person name="Miao Y."/>
            <person name="Rahimi M.J."/>
            <person name="Shen Q."/>
            <person name="Grigoriev I.V."/>
            <person name="Kubicek C.P."/>
            <person name="Druzhinina I.S."/>
        </authorList>
    </citation>
    <scope>NUCLEOTIDE SEQUENCE [LARGE SCALE GENOMIC DNA]</scope>
    <source>
        <strain evidence="6 7">ATCC 18648</strain>
    </source>
</reference>
<dbReference type="InterPro" id="IPR051799">
    <property type="entry name" value="NADH_flavin_oxidoreductase"/>
</dbReference>
<dbReference type="Proteomes" id="UP000240760">
    <property type="component" value="Unassembled WGS sequence"/>
</dbReference>
<evidence type="ECO:0000259" key="5">
    <source>
        <dbReference type="Pfam" id="PF00724"/>
    </source>
</evidence>
<evidence type="ECO:0000313" key="7">
    <source>
        <dbReference type="Proteomes" id="UP000240760"/>
    </source>
</evidence>
<evidence type="ECO:0000256" key="3">
    <source>
        <dbReference type="ARBA" id="ARBA00022643"/>
    </source>
</evidence>
<dbReference type="SUPFAM" id="SSF51395">
    <property type="entry name" value="FMN-linked oxidoreductases"/>
    <property type="match status" value="1"/>
</dbReference>
<name>A0A2T4CKB1_TRILO</name>
<sequence length="412" mass="44568">MAELLASQPITLRCGLTLPNRLVKASMSEGISTVGSLPDVKLRNVYQHWAKGGWGMIITGNVQVDDRYLGTANDLAVDSRAGDDAIVASWTPWANVCKEHGTPTLVQLNHPGRQCPIGAGTHGYLSKNVAPTSIGLHMGAGLIPKVVSAIAFGKPRELGMAEIRTITQQFARAARLAYRSGFAGIEIHAAHGYLIDAFLTERTNRRSDAYGGSTEKRAKFLIETITAIRSEVPSSFCVGIIVNCADTAFPETLADRVRQLELVTSAGVDFIEISGGTFEDPLMFLGPSKPGSKTEPEYSEAYFMDFAKVVASKVPDVPLLLTGGFRRRESIEKAVANGACSMVGIARPAAVNPLLPRTVIFNREVKDSDATLYSPKIEAPWLIRQMGITALNVHMDNAWYLGHLRNMSKALS</sequence>
<gene>
    <name evidence="6" type="ORF">M440DRAFT_1347301</name>
</gene>
<evidence type="ECO:0000256" key="2">
    <source>
        <dbReference type="ARBA" id="ARBA00022630"/>
    </source>
</evidence>
<dbReference type="Gene3D" id="3.20.20.70">
    <property type="entry name" value="Aldolase class I"/>
    <property type="match status" value="1"/>
</dbReference>
<comment type="similarity">
    <text evidence="1">Belongs to the NADH:flavin oxidoreductase/NADH oxidase family.</text>
</comment>